<dbReference type="EMBL" id="JBHEZY010000024">
    <property type="protein sequence ID" value="MFC1435981.1"/>
    <property type="molecule type" value="Genomic_DNA"/>
</dbReference>
<evidence type="ECO:0000313" key="1">
    <source>
        <dbReference type="EMBL" id="MFC1435981.1"/>
    </source>
</evidence>
<accession>A0ABV6XCK0</accession>
<reference evidence="1 2" key="1">
    <citation type="submission" date="2024-09" db="EMBL/GenBank/DDBJ databases">
        <authorList>
            <person name="Lee S.D."/>
        </authorList>
    </citation>
    <scope>NUCLEOTIDE SEQUENCE [LARGE SCALE GENOMIC DNA]</scope>
    <source>
        <strain evidence="1 2">N1-3</strain>
    </source>
</reference>
<dbReference type="RefSeq" id="WP_380559350.1">
    <property type="nucleotide sequence ID" value="NZ_JBHEZY010000024.1"/>
</dbReference>
<organism evidence="1 2">
    <name type="scientific">Streptacidiphilus alkalitolerans</name>
    <dbReference type="NCBI Taxonomy" id="3342712"/>
    <lineage>
        <taxon>Bacteria</taxon>
        <taxon>Bacillati</taxon>
        <taxon>Actinomycetota</taxon>
        <taxon>Actinomycetes</taxon>
        <taxon>Kitasatosporales</taxon>
        <taxon>Streptomycetaceae</taxon>
        <taxon>Streptacidiphilus</taxon>
    </lineage>
</organism>
<dbReference type="Proteomes" id="UP001592530">
    <property type="component" value="Unassembled WGS sequence"/>
</dbReference>
<comment type="caution">
    <text evidence="1">The sequence shown here is derived from an EMBL/GenBank/DDBJ whole genome shotgun (WGS) entry which is preliminary data.</text>
</comment>
<gene>
    <name evidence="1" type="ORF">ACEZDB_35650</name>
</gene>
<proteinExistence type="predicted"/>
<sequence>MFENASVSPIRPTFRPLRTLADALLLRPVDAPGPDAVWSLAPGPVLAAVRGGGWVRLRVLAWTWNPAGDPVVWRCAVDLGAGQVGWFAYDARLVCRAGDRPRQD</sequence>
<protein>
    <submittedName>
        <fullName evidence="1">Uncharacterized protein</fullName>
    </submittedName>
</protein>
<name>A0ABV6XCK0_9ACTN</name>
<evidence type="ECO:0000313" key="2">
    <source>
        <dbReference type="Proteomes" id="UP001592530"/>
    </source>
</evidence>